<keyword evidence="2" id="KW-1185">Reference proteome</keyword>
<evidence type="ECO:0000313" key="2">
    <source>
        <dbReference type="Proteomes" id="UP001151760"/>
    </source>
</evidence>
<name>A0ABQ5J3N4_9ASTR</name>
<reference evidence="1" key="1">
    <citation type="journal article" date="2022" name="Int. J. Mol. Sci.">
        <title>Draft Genome of Tanacetum Coccineum: Genomic Comparison of Closely Related Tanacetum-Family Plants.</title>
        <authorList>
            <person name="Yamashiro T."/>
            <person name="Shiraishi A."/>
            <person name="Nakayama K."/>
            <person name="Satake H."/>
        </authorList>
    </citation>
    <scope>NUCLEOTIDE SEQUENCE</scope>
</reference>
<dbReference type="EMBL" id="BQNB010021448">
    <property type="protein sequence ID" value="GJU06515.1"/>
    <property type="molecule type" value="Genomic_DNA"/>
</dbReference>
<organism evidence="1 2">
    <name type="scientific">Tanacetum coccineum</name>
    <dbReference type="NCBI Taxonomy" id="301880"/>
    <lineage>
        <taxon>Eukaryota</taxon>
        <taxon>Viridiplantae</taxon>
        <taxon>Streptophyta</taxon>
        <taxon>Embryophyta</taxon>
        <taxon>Tracheophyta</taxon>
        <taxon>Spermatophyta</taxon>
        <taxon>Magnoliopsida</taxon>
        <taxon>eudicotyledons</taxon>
        <taxon>Gunneridae</taxon>
        <taxon>Pentapetalae</taxon>
        <taxon>asterids</taxon>
        <taxon>campanulids</taxon>
        <taxon>Asterales</taxon>
        <taxon>Asteraceae</taxon>
        <taxon>Asteroideae</taxon>
        <taxon>Anthemideae</taxon>
        <taxon>Anthemidinae</taxon>
        <taxon>Tanacetum</taxon>
    </lineage>
</organism>
<reference evidence="1" key="2">
    <citation type="submission" date="2022-01" db="EMBL/GenBank/DDBJ databases">
        <authorList>
            <person name="Yamashiro T."/>
            <person name="Shiraishi A."/>
            <person name="Satake H."/>
            <person name="Nakayama K."/>
        </authorList>
    </citation>
    <scope>NUCLEOTIDE SEQUENCE</scope>
</reference>
<proteinExistence type="predicted"/>
<protein>
    <submittedName>
        <fullName evidence="1">Uncharacterized protein</fullName>
    </submittedName>
</protein>
<dbReference type="Proteomes" id="UP001151760">
    <property type="component" value="Unassembled WGS sequence"/>
</dbReference>
<accession>A0ABQ5J3N4</accession>
<sequence>MAKVLVYGEEWQIATVNHSGVAAVRFDWGFIWSVRVCNRWDGVRSMVVNDNGGMRWRCCGGGVFST</sequence>
<comment type="caution">
    <text evidence="1">The sequence shown here is derived from an EMBL/GenBank/DDBJ whole genome shotgun (WGS) entry which is preliminary data.</text>
</comment>
<gene>
    <name evidence="1" type="ORF">Tco_1122945</name>
</gene>
<feature type="non-terminal residue" evidence="1">
    <location>
        <position position="66"/>
    </location>
</feature>
<evidence type="ECO:0000313" key="1">
    <source>
        <dbReference type="EMBL" id="GJU06515.1"/>
    </source>
</evidence>